<feature type="coiled-coil region" evidence="12">
    <location>
        <begin position="347"/>
        <end position="374"/>
    </location>
</feature>
<keyword evidence="8" id="KW-0799">Topoisomerase</keyword>
<dbReference type="RefSeq" id="WP_114998288.1">
    <property type="nucleotide sequence ID" value="NZ_UFXS01000001.1"/>
</dbReference>
<evidence type="ECO:0000256" key="9">
    <source>
        <dbReference type="ARBA" id="ARBA00023125"/>
    </source>
</evidence>
<dbReference type="EMBL" id="UFXS01000001">
    <property type="protein sequence ID" value="STD53127.1"/>
    <property type="molecule type" value="Genomic_DNA"/>
</dbReference>
<evidence type="ECO:0000256" key="12">
    <source>
        <dbReference type="SAM" id="Coils"/>
    </source>
</evidence>
<accession>A0A376G297</accession>
<organism evidence="14 15">
    <name type="scientific">Empedobacter falsenii</name>
    <dbReference type="NCBI Taxonomy" id="343874"/>
    <lineage>
        <taxon>Bacteria</taxon>
        <taxon>Pseudomonadati</taxon>
        <taxon>Bacteroidota</taxon>
        <taxon>Flavobacteriia</taxon>
        <taxon>Flavobacteriales</taxon>
        <taxon>Weeksellaceae</taxon>
        <taxon>Empedobacter</taxon>
    </lineage>
</organism>
<dbReference type="PROSITE" id="PS50880">
    <property type="entry name" value="TOPRIM"/>
    <property type="match status" value="1"/>
</dbReference>
<evidence type="ECO:0000256" key="2">
    <source>
        <dbReference type="ARBA" id="ARBA00001946"/>
    </source>
</evidence>
<dbReference type="InterPro" id="IPR006171">
    <property type="entry name" value="TOPRIM_dom"/>
</dbReference>
<dbReference type="InterPro" id="IPR013760">
    <property type="entry name" value="Topo_IIA-like_dom_sf"/>
</dbReference>
<dbReference type="GO" id="GO:0005524">
    <property type="term" value="F:ATP binding"/>
    <property type="evidence" value="ECO:0007669"/>
    <property type="project" value="UniProtKB-KW"/>
</dbReference>
<dbReference type="InterPro" id="IPR020568">
    <property type="entry name" value="Ribosomal_Su5_D2-typ_SF"/>
</dbReference>
<evidence type="ECO:0000256" key="11">
    <source>
        <dbReference type="ARBA" id="ARBA00063644"/>
    </source>
</evidence>
<dbReference type="InterPro" id="IPR003594">
    <property type="entry name" value="HATPase_dom"/>
</dbReference>
<dbReference type="GO" id="GO:0006265">
    <property type="term" value="P:DNA topological change"/>
    <property type="evidence" value="ECO:0007669"/>
    <property type="project" value="InterPro"/>
</dbReference>
<evidence type="ECO:0000313" key="14">
    <source>
        <dbReference type="EMBL" id="STD53127.1"/>
    </source>
</evidence>
<evidence type="ECO:0000313" key="15">
    <source>
        <dbReference type="Proteomes" id="UP000254737"/>
    </source>
</evidence>
<dbReference type="Pfam" id="PF02518">
    <property type="entry name" value="HATPase_c"/>
    <property type="match status" value="1"/>
</dbReference>
<keyword evidence="9" id="KW-0238">DNA-binding</keyword>
<dbReference type="SMART" id="SM00387">
    <property type="entry name" value="HATPase_c"/>
    <property type="match status" value="1"/>
</dbReference>
<keyword evidence="10 14" id="KW-0413">Isomerase</keyword>
<keyword evidence="5" id="KW-0547">Nucleotide-binding</keyword>
<evidence type="ECO:0000256" key="4">
    <source>
        <dbReference type="ARBA" id="ARBA00022723"/>
    </source>
</evidence>
<dbReference type="GO" id="GO:0003918">
    <property type="term" value="F:DNA topoisomerase type II (double strand cut, ATP-hydrolyzing) activity"/>
    <property type="evidence" value="ECO:0007669"/>
    <property type="project" value="UniProtKB-EC"/>
</dbReference>
<dbReference type="FunFam" id="3.40.50.670:FF:000006">
    <property type="entry name" value="DNA topoisomerase (ATP-hydrolyzing)"/>
    <property type="match status" value="1"/>
</dbReference>
<dbReference type="SMART" id="SM00433">
    <property type="entry name" value="TOP2c"/>
    <property type="match status" value="1"/>
</dbReference>
<comment type="cofactor">
    <cofactor evidence="2">
        <name>Mg(2+)</name>
        <dbReference type="ChEBI" id="CHEBI:18420"/>
    </cofactor>
</comment>
<dbReference type="CDD" id="cd01030">
    <property type="entry name" value="TOPRIM_TopoIIA_like"/>
    <property type="match status" value="1"/>
</dbReference>
<evidence type="ECO:0000256" key="6">
    <source>
        <dbReference type="ARBA" id="ARBA00022840"/>
    </source>
</evidence>
<dbReference type="PRINTS" id="PR00418">
    <property type="entry name" value="TPI2FAMILY"/>
</dbReference>
<dbReference type="InterPro" id="IPR013759">
    <property type="entry name" value="Topo_IIA_B_C"/>
</dbReference>
<keyword evidence="12" id="KW-0175">Coiled coil</keyword>
<dbReference type="SUPFAM" id="SSF56719">
    <property type="entry name" value="Type II DNA topoisomerase"/>
    <property type="match status" value="1"/>
</dbReference>
<gene>
    <name evidence="14" type="primary">gyrB_1</name>
    <name evidence="14" type="ORF">NCTC13456_00337</name>
</gene>
<dbReference type="GO" id="GO:0046872">
    <property type="term" value="F:metal ion binding"/>
    <property type="evidence" value="ECO:0007669"/>
    <property type="project" value="UniProtKB-KW"/>
</dbReference>
<dbReference type="CDD" id="cd00822">
    <property type="entry name" value="TopoII_Trans_DNA_gyrase"/>
    <property type="match status" value="1"/>
</dbReference>
<dbReference type="InterPro" id="IPR036890">
    <property type="entry name" value="HATPase_C_sf"/>
</dbReference>
<evidence type="ECO:0000256" key="1">
    <source>
        <dbReference type="ARBA" id="ARBA00000185"/>
    </source>
</evidence>
<dbReference type="Gene3D" id="3.30.230.10">
    <property type="match status" value="1"/>
</dbReference>
<evidence type="ECO:0000256" key="10">
    <source>
        <dbReference type="ARBA" id="ARBA00023235"/>
    </source>
</evidence>
<keyword evidence="7" id="KW-0460">Magnesium</keyword>
<evidence type="ECO:0000256" key="3">
    <source>
        <dbReference type="ARBA" id="ARBA00012895"/>
    </source>
</evidence>
<feature type="domain" description="Toprim" evidence="13">
    <location>
        <begin position="410"/>
        <end position="516"/>
    </location>
</feature>
<dbReference type="FunFam" id="3.30.565.10:FF:000063">
    <property type="entry name" value="DNA topoisomerase (ATP-hydrolyzing)"/>
    <property type="match status" value="1"/>
</dbReference>
<protein>
    <recommendedName>
        <fullName evidence="3">DNA topoisomerase (ATP-hydrolyzing)</fullName>
        <ecNumber evidence="3">5.6.2.2</ecNumber>
    </recommendedName>
</protein>
<sequence length="616" mass="70417">MSELDQQVNYTEDNIKTLDWREHIRMRPGMYIGKLGDGSSQDDGIYILLKEIVDNCIDEFVMGAGKTIEINLREDEVTVRDYGRGIPLGKMVDAVSKMNTGGKYDSQAFKKSVGLNGVGTKAVNALSTSFRVQSIRDGKTRIAEFEQGILANQEDEKETSLRKGTKITFIPDKSIFLNFKFRKEYVDKMLKNYVYLNPGLKIIFNGEEFFSKDGLKDLLNDNIEEETIYDIIHLKGEDIEIAMTHSSKSYSETYYSFVNGQNTTQGGTHLTAFKEAVVKTVREFYNKNYDPADIRKSIIGAISIKVIEPVFESQTKTKLGSNEIGPGMTTVRTFVNDFIKTNLDNFLHKNTEVAQALERKIKQSETERKELSGIRKLARDRAKKVSLHNKKLRDCRQHYNDPKAELRLDTTIFITEGDSASGSITKSRSVETQAVFSLRGKPLNSYGLTKKIVYENEEFNLLQAALNIEEGLEDLRYNNVVIATDADVDGMHIRLLIITFFLQFFPELIKEGHLYILQTPLFRVRNKKETRYCYSEPERIKALEEVKNPEITRFKGLGEISPDEFKHFIGKDIRLEPVMIGKDQTIESLLEFYMGKNTPTRQEFIINNLAIESIKN</sequence>
<keyword evidence="6" id="KW-0067">ATP-binding</keyword>
<name>A0A376G297_9FLAO</name>
<evidence type="ECO:0000256" key="8">
    <source>
        <dbReference type="ARBA" id="ARBA00023029"/>
    </source>
</evidence>
<dbReference type="SUPFAM" id="SSF55874">
    <property type="entry name" value="ATPase domain of HSP90 chaperone/DNA topoisomerase II/histidine kinase"/>
    <property type="match status" value="1"/>
</dbReference>
<evidence type="ECO:0000256" key="5">
    <source>
        <dbReference type="ARBA" id="ARBA00022741"/>
    </source>
</evidence>
<dbReference type="InterPro" id="IPR014721">
    <property type="entry name" value="Ribsml_uS5_D2-typ_fold_subgr"/>
</dbReference>
<dbReference type="Gene3D" id="3.40.50.670">
    <property type="match status" value="1"/>
</dbReference>
<dbReference type="GO" id="GO:0003677">
    <property type="term" value="F:DNA binding"/>
    <property type="evidence" value="ECO:0007669"/>
    <property type="project" value="UniProtKB-KW"/>
</dbReference>
<dbReference type="SUPFAM" id="SSF54211">
    <property type="entry name" value="Ribosomal protein S5 domain 2-like"/>
    <property type="match status" value="1"/>
</dbReference>
<dbReference type="InterPro" id="IPR001241">
    <property type="entry name" value="Topo_IIA"/>
</dbReference>
<proteinExistence type="predicted"/>
<dbReference type="EC" id="5.6.2.2" evidence="3"/>
<dbReference type="Pfam" id="PF00204">
    <property type="entry name" value="DNA_gyraseB"/>
    <property type="match status" value="1"/>
</dbReference>
<reference evidence="14 15" key="1">
    <citation type="submission" date="2018-06" db="EMBL/GenBank/DDBJ databases">
        <authorList>
            <consortium name="Pathogen Informatics"/>
            <person name="Doyle S."/>
        </authorList>
    </citation>
    <scope>NUCLEOTIDE SEQUENCE [LARGE SCALE GENOMIC DNA]</scope>
    <source>
        <strain evidence="14 15">NCTC13456</strain>
    </source>
</reference>
<evidence type="ECO:0000256" key="7">
    <source>
        <dbReference type="ARBA" id="ARBA00022842"/>
    </source>
</evidence>
<dbReference type="STRING" id="343874.GCA_000805695_00678"/>
<dbReference type="InterPro" id="IPR013506">
    <property type="entry name" value="Topo_IIA_bsu_dom2"/>
</dbReference>
<dbReference type="Gene3D" id="3.30.565.10">
    <property type="entry name" value="Histidine kinase-like ATPase, C-terminal domain"/>
    <property type="match status" value="1"/>
</dbReference>
<comment type="subunit">
    <text evidence="11">Heterotetramer composed of ParC and ParE.</text>
</comment>
<dbReference type="Pfam" id="PF01751">
    <property type="entry name" value="Toprim"/>
    <property type="match status" value="1"/>
</dbReference>
<comment type="catalytic activity">
    <reaction evidence="1">
        <text>ATP-dependent breakage, passage and rejoining of double-stranded DNA.</text>
        <dbReference type="EC" id="5.6.2.2"/>
    </reaction>
</comment>
<evidence type="ECO:0000259" key="13">
    <source>
        <dbReference type="PROSITE" id="PS50880"/>
    </source>
</evidence>
<dbReference type="PROSITE" id="PS00177">
    <property type="entry name" value="TOPOISOMERASE_II"/>
    <property type="match status" value="1"/>
</dbReference>
<dbReference type="Proteomes" id="UP000254737">
    <property type="component" value="Unassembled WGS sequence"/>
</dbReference>
<dbReference type="PANTHER" id="PTHR45866:SF2">
    <property type="entry name" value="DNA TOPOISOMERASE (ATP-HYDROLYZING)"/>
    <property type="match status" value="1"/>
</dbReference>
<dbReference type="AlphaFoldDB" id="A0A376G297"/>
<dbReference type="InterPro" id="IPR018522">
    <property type="entry name" value="TopoIIA_CS"/>
</dbReference>
<keyword evidence="4" id="KW-0479">Metal-binding</keyword>
<dbReference type="PANTHER" id="PTHR45866">
    <property type="entry name" value="DNA GYRASE/TOPOISOMERASE SUBUNIT B"/>
    <property type="match status" value="1"/>
</dbReference>